<accession>A0A0J6Y9L0</accession>
<feature type="region of interest" description="Disordered" evidence="1">
    <location>
        <begin position="1"/>
        <end position="23"/>
    </location>
</feature>
<evidence type="ECO:0000256" key="1">
    <source>
        <dbReference type="SAM" id="MobiDB-lite"/>
    </source>
</evidence>
<organism evidence="2 3">
    <name type="scientific">Coccidioides immitis RMSCC 2394</name>
    <dbReference type="NCBI Taxonomy" id="404692"/>
    <lineage>
        <taxon>Eukaryota</taxon>
        <taxon>Fungi</taxon>
        <taxon>Dikarya</taxon>
        <taxon>Ascomycota</taxon>
        <taxon>Pezizomycotina</taxon>
        <taxon>Eurotiomycetes</taxon>
        <taxon>Eurotiomycetidae</taxon>
        <taxon>Onygenales</taxon>
        <taxon>Onygenaceae</taxon>
        <taxon>Coccidioides</taxon>
    </lineage>
</organism>
<evidence type="ECO:0000313" key="3">
    <source>
        <dbReference type="Proteomes" id="UP000054565"/>
    </source>
</evidence>
<proteinExistence type="predicted"/>
<sequence>MVNSQHARQETIVSSRSWAPSPPHQYEHKNWVIHTAHQDCCIVGYGFQFGLGAELDIEKLLYGSASYQHCVGLYAVFPHECRGHPQCLLGLKQNTDDATLQGMMVKSLSESGSEYSTKISMRV</sequence>
<dbReference type="AlphaFoldDB" id="A0A0J6Y9L0"/>
<gene>
    <name evidence="2" type="ORF">CIRG_04107</name>
</gene>
<protein>
    <submittedName>
        <fullName evidence="2">Uncharacterized protein</fullName>
    </submittedName>
</protein>
<dbReference type="Proteomes" id="UP000054565">
    <property type="component" value="Unassembled WGS sequence"/>
</dbReference>
<reference evidence="3" key="1">
    <citation type="journal article" date="2010" name="Genome Res.">
        <title>Population genomic sequencing of Coccidioides fungi reveals recent hybridization and transposon control.</title>
        <authorList>
            <person name="Neafsey D.E."/>
            <person name="Barker B.M."/>
            <person name="Sharpton T.J."/>
            <person name="Stajich J.E."/>
            <person name="Park D.J."/>
            <person name="Whiston E."/>
            <person name="Hung C.-Y."/>
            <person name="McMahan C."/>
            <person name="White J."/>
            <person name="Sykes S."/>
            <person name="Heiman D."/>
            <person name="Young S."/>
            <person name="Zeng Q."/>
            <person name="Abouelleil A."/>
            <person name="Aftuck L."/>
            <person name="Bessette D."/>
            <person name="Brown A."/>
            <person name="FitzGerald M."/>
            <person name="Lui A."/>
            <person name="Macdonald J.P."/>
            <person name="Priest M."/>
            <person name="Orbach M.J."/>
            <person name="Galgiani J.N."/>
            <person name="Kirkland T.N."/>
            <person name="Cole G.T."/>
            <person name="Birren B.W."/>
            <person name="Henn M.R."/>
            <person name="Taylor J.W."/>
            <person name="Rounsley S.D."/>
        </authorList>
    </citation>
    <scope>NUCLEOTIDE SEQUENCE [LARGE SCALE GENOMIC DNA]</scope>
    <source>
        <strain evidence="3">RMSCC 2394</strain>
    </source>
</reference>
<feature type="compositionally biased region" description="Polar residues" evidence="1">
    <location>
        <begin position="1"/>
        <end position="18"/>
    </location>
</feature>
<dbReference type="EMBL" id="DS028095">
    <property type="protein sequence ID" value="KMP04425.1"/>
    <property type="molecule type" value="Genomic_DNA"/>
</dbReference>
<name>A0A0J6Y9L0_COCIT</name>
<evidence type="ECO:0000313" key="2">
    <source>
        <dbReference type="EMBL" id="KMP04425.1"/>
    </source>
</evidence>